<gene>
    <name evidence="1" type="ORF">EEN88_14740</name>
</gene>
<comment type="caution">
    <text evidence="1">The sequence shown here is derived from an EMBL/GenBank/DDBJ whole genome shotgun (WGS) entry which is preliminary data.</text>
</comment>
<organism evidence="1">
    <name type="scientific">Salmonella enterica</name>
    <name type="common">Salmonella choleraesuis</name>
    <dbReference type="NCBI Taxonomy" id="28901"/>
    <lineage>
        <taxon>Bacteria</taxon>
        <taxon>Pseudomonadati</taxon>
        <taxon>Pseudomonadota</taxon>
        <taxon>Gammaproteobacteria</taxon>
        <taxon>Enterobacterales</taxon>
        <taxon>Enterobacteriaceae</taxon>
        <taxon>Salmonella</taxon>
    </lineage>
</organism>
<reference evidence="1" key="1">
    <citation type="submission" date="2018-11" db="EMBL/GenBank/DDBJ databases">
        <authorList>
            <consortium name="PulseNet: The National Subtyping Network for Foodborne Disease Surveillance"/>
            <person name="Tarr C.L."/>
            <person name="Trees E."/>
            <person name="Katz L.S."/>
            <person name="Carleton-Romer H.A."/>
            <person name="Stroika S."/>
            <person name="Kucerova Z."/>
            <person name="Roache K.F."/>
            <person name="Sabol A.L."/>
            <person name="Besser J."/>
            <person name="Gerner-Smidt P."/>
        </authorList>
    </citation>
    <scope>NUCLEOTIDE SEQUENCE [LARGE SCALE GENOMIC DNA]</scope>
    <source>
        <strain evidence="1">PNUSAS059687</strain>
    </source>
</reference>
<dbReference type="Proteomes" id="UP000839513">
    <property type="component" value="Unassembled WGS sequence"/>
</dbReference>
<accession>A0A3L2L875</accession>
<name>A0A3L2L875_SALER</name>
<sequence>MIFSVIANKPQHYCAQCCQQLDATCQRGCNLFAPEEIKHEYSDDDYRMLFGCDWSFAVAAGEVAA</sequence>
<dbReference type="AlphaFoldDB" id="A0A3L2L875"/>
<dbReference type="EMBL" id="RNUA01000056">
    <property type="protein sequence ID" value="MHS99064.1"/>
    <property type="molecule type" value="Genomic_DNA"/>
</dbReference>
<protein>
    <submittedName>
        <fullName evidence="1">Uncharacterized protein</fullName>
    </submittedName>
</protein>
<evidence type="ECO:0000313" key="1">
    <source>
        <dbReference type="EMBL" id="MHS99064.1"/>
    </source>
</evidence>
<proteinExistence type="predicted"/>